<dbReference type="InterPro" id="IPR018060">
    <property type="entry name" value="HTH_AraC"/>
</dbReference>
<gene>
    <name evidence="6" type="ORF">GCM10008013_00330</name>
</gene>
<dbReference type="RefSeq" id="WP_188534655.1">
    <property type="nucleotide sequence ID" value="NZ_BMFT01000001.1"/>
</dbReference>
<dbReference type="SUPFAM" id="SSF46689">
    <property type="entry name" value="Homeodomain-like"/>
    <property type="match status" value="1"/>
</dbReference>
<dbReference type="InterPro" id="IPR009057">
    <property type="entry name" value="Homeodomain-like_sf"/>
</dbReference>
<accession>A0ABQ1Y1C8</accession>
<evidence type="ECO:0000313" key="7">
    <source>
        <dbReference type="Proteomes" id="UP000659344"/>
    </source>
</evidence>
<evidence type="ECO:0000256" key="4">
    <source>
        <dbReference type="ARBA" id="ARBA00023163"/>
    </source>
</evidence>
<dbReference type="InterPro" id="IPR020449">
    <property type="entry name" value="Tscrpt_reg_AraC-type_HTH"/>
</dbReference>
<dbReference type="PRINTS" id="PR00032">
    <property type="entry name" value="HTHARAC"/>
</dbReference>
<dbReference type="InterPro" id="IPR037923">
    <property type="entry name" value="HTH-like"/>
</dbReference>
<dbReference type="InterPro" id="IPR003313">
    <property type="entry name" value="AraC-bd"/>
</dbReference>
<dbReference type="SUPFAM" id="SSF51215">
    <property type="entry name" value="Regulatory protein AraC"/>
    <property type="match status" value="1"/>
</dbReference>
<keyword evidence="1" id="KW-0963">Cytoplasm</keyword>
<sequence>MEDVPERMRKEYLLPDMDSTFRVFAAHWRTVDQDWKYPLHKHPLFEVNLVLSGTQEMTVNRTSYIQKPGDIILLGPGDEHESRAIGRENMTYYCLHFDVDERALRELLCRNKTYFHASNSELAAAIRPPLDKLIRLTQDEGAERVESRMITLSALFELFAGISGTLSKWDHGNAVSRMSQAASQIASRLERAVDEAEEQSMSEHDVETIESIAAEIGYSMSSVNRMFTAVYGVSPRQYMSTLMLKKSKLLLMDTELTIEVISAKLGYKNIAHFSRQFKRWTGESPSSFRSRFYK</sequence>
<dbReference type="SMART" id="SM00342">
    <property type="entry name" value="HTH_ARAC"/>
    <property type="match status" value="1"/>
</dbReference>
<evidence type="ECO:0000256" key="1">
    <source>
        <dbReference type="ARBA" id="ARBA00022490"/>
    </source>
</evidence>
<keyword evidence="4" id="KW-0804">Transcription</keyword>
<proteinExistence type="predicted"/>
<dbReference type="InterPro" id="IPR014710">
    <property type="entry name" value="RmlC-like_jellyroll"/>
</dbReference>
<dbReference type="Proteomes" id="UP000659344">
    <property type="component" value="Unassembled WGS sequence"/>
</dbReference>
<keyword evidence="2" id="KW-0805">Transcription regulation</keyword>
<dbReference type="Pfam" id="PF02311">
    <property type="entry name" value="AraC_binding"/>
    <property type="match status" value="1"/>
</dbReference>
<evidence type="ECO:0000313" key="6">
    <source>
        <dbReference type="EMBL" id="GGH09323.1"/>
    </source>
</evidence>
<dbReference type="Gene3D" id="1.10.10.60">
    <property type="entry name" value="Homeodomain-like"/>
    <property type="match status" value="2"/>
</dbReference>
<dbReference type="InterPro" id="IPR050204">
    <property type="entry name" value="AraC_XylS_family_regulators"/>
</dbReference>
<keyword evidence="7" id="KW-1185">Reference proteome</keyword>
<dbReference type="Gene3D" id="2.60.120.10">
    <property type="entry name" value="Jelly Rolls"/>
    <property type="match status" value="1"/>
</dbReference>
<reference evidence="7" key="1">
    <citation type="journal article" date="2019" name="Int. J. Syst. Evol. Microbiol.">
        <title>The Global Catalogue of Microorganisms (GCM) 10K type strain sequencing project: providing services to taxonomists for standard genome sequencing and annotation.</title>
        <authorList>
            <consortium name="The Broad Institute Genomics Platform"/>
            <consortium name="The Broad Institute Genome Sequencing Center for Infectious Disease"/>
            <person name="Wu L."/>
            <person name="Ma J."/>
        </authorList>
    </citation>
    <scope>NUCLEOTIDE SEQUENCE [LARGE SCALE GENOMIC DNA]</scope>
    <source>
        <strain evidence="7">CGMCC 1.12769</strain>
    </source>
</reference>
<comment type="caution">
    <text evidence="6">The sequence shown here is derived from an EMBL/GenBank/DDBJ whole genome shotgun (WGS) entry which is preliminary data.</text>
</comment>
<evidence type="ECO:0000259" key="5">
    <source>
        <dbReference type="PROSITE" id="PS01124"/>
    </source>
</evidence>
<protein>
    <submittedName>
        <fullName evidence="6">AraC family transcriptional regulator</fullName>
    </submittedName>
</protein>
<evidence type="ECO:0000256" key="3">
    <source>
        <dbReference type="ARBA" id="ARBA00023125"/>
    </source>
</evidence>
<dbReference type="PANTHER" id="PTHR46796">
    <property type="entry name" value="HTH-TYPE TRANSCRIPTIONAL ACTIVATOR RHAS-RELATED"/>
    <property type="match status" value="1"/>
</dbReference>
<name>A0ABQ1Y1C8_9BACL</name>
<dbReference type="PANTHER" id="PTHR46796:SF13">
    <property type="entry name" value="HTH-TYPE TRANSCRIPTIONAL ACTIVATOR RHAS"/>
    <property type="match status" value="1"/>
</dbReference>
<dbReference type="PROSITE" id="PS01124">
    <property type="entry name" value="HTH_ARAC_FAMILY_2"/>
    <property type="match status" value="1"/>
</dbReference>
<dbReference type="Pfam" id="PF12833">
    <property type="entry name" value="HTH_18"/>
    <property type="match status" value="1"/>
</dbReference>
<keyword evidence="3" id="KW-0238">DNA-binding</keyword>
<evidence type="ECO:0000256" key="2">
    <source>
        <dbReference type="ARBA" id="ARBA00023015"/>
    </source>
</evidence>
<feature type="domain" description="HTH araC/xylS-type" evidence="5">
    <location>
        <begin position="187"/>
        <end position="291"/>
    </location>
</feature>
<organism evidence="6 7">
    <name type="scientific">Paenibacillus segetis</name>
    <dbReference type="NCBI Taxonomy" id="1325360"/>
    <lineage>
        <taxon>Bacteria</taxon>
        <taxon>Bacillati</taxon>
        <taxon>Bacillota</taxon>
        <taxon>Bacilli</taxon>
        <taxon>Bacillales</taxon>
        <taxon>Paenibacillaceae</taxon>
        <taxon>Paenibacillus</taxon>
    </lineage>
</organism>
<dbReference type="EMBL" id="BMFT01000001">
    <property type="protein sequence ID" value="GGH09323.1"/>
    <property type="molecule type" value="Genomic_DNA"/>
</dbReference>